<evidence type="ECO:0000313" key="3">
    <source>
        <dbReference type="Proteomes" id="UP001303115"/>
    </source>
</evidence>
<evidence type="ECO:0000256" key="1">
    <source>
        <dbReference type="SAM" id="MobiDB-lite"/>
    </source>
</evidence>
<feature type="region of interest" description="Disordered" evidence="1">
    <location>
        <begin position="69"/>
        <end position="105"/>
    </location>
</feature>
<evidence type="ECO:0000313" key="2">
    <source>
        <dbReference type="EMBL" id="KAK4034399.1"/>
    </source>
</evidence>
<sequence>MARDDGPRVFHGLPNMDHWHRPASHLQGPPPGVAFGRSPYVAPPMNPHHLSFREVQPAGPGPYHGLPLCPPQHHPTHAHPTHAHPAHAHPTHAHPTHAHPSGHRADEGYVAEGLRRGIPIEQLIPADPDEEHQPQAGRLGMQLQQGVPVRSAGAGQFDLATRLAAMETHSEEEQKYRLRLEAKLDGLTDILKELKDSRTQPVPPAVPAASAIQNNEPAATPDELNARLQQIEQRLSAGHDENPATRQHLAHQAPTMGANLACQRQAGQDEDDLMEEGDAVAGGRTTNPAQKRRSVSGSAAAGAQRAKRARHNTSDEAEGAPHSDPLPFPEALGTPGEPQQAVEGPQPANPVGQPSGAAGPVPSGDDDDDDGLRWARDFLACLKRMDCTSDADLLRLKKYVKGKASFDFPLCTDSPTRRSKFCYFLKVGGSLSTTLTLNPHNRPAGQQAYAAHNEVENLNIFETYLDSRCPEATTGTYRKYRPPKYLAPLGEVYRASRSTDSPEEVSSTNFFVFVDVGGGPHKSVWLLYRYEKPVANRDRVQWEPVSISGQREAVFNNRLPKFDTVCLLDDVAGWGGPEEDMVGVSRFTEALPATGSMILRPVFYTPVLEKFREAIKIGWEGAGSEE</sequence>
<protein>
    <submittedName>
        <fullName evidence="2">Uncharacterized protein</fullName>
    </submittedName>
</protein>
<name>A0AAN6P9V1_9PEZI</name>
<feature type="region of interest" description="Disordered" evidence="1">
    <location>
        <begin position="279"/>
        <end position="370"/>
    </location>
</feature>
<reference evidence="3" key="1">
    <citation type="journal article" date="2023" name="Mol. Phylogenet. Evol.">
        <title>Genome-scale phylogeny and comparative genomics of the fungal order Sordariales.</title>
        <authorList>
            <person name="Hensen N."/>
            <person name="Bonometti L."/>
            <person name="Westerberg I."/>
            <person name="Brannstrom I.O."/>
            <person name="Guillou S."/>
            <person name="Cros-Aarteil S."/>
            <person name="Calhoun S."/>
            <person name="Haridas S."/>
            <person name="Kuo A."/>
            <person name="Mondo S."/>
            <person name="Pangilinan J."/>
            <person name="Riley R."/>
            <person name="LaButti K."/>
            <person name="Andreopoulos B."/>
            <person name="Lipzen A."/>
            <person name="Chen C."/>
            <person name="Yan M."/>
            <person name="Daum C."/>
            <person name="Ng V."/>
            <person name="Clum A."/>
            <person name="Steindorff A."/>
            <person name="Ohm R.A."/>
            <person name="Martin F."/>
            <person name="Silar P."/>
            <person name="Natvig D.O."/>
            <person name="Lalanne C."/>
            <person name="Gautier V."/>
            <person name="Ament-Velasquez S.L."/>
            <person name="Kruys A."/>
            <person name="Hutchinson M.I."/>
            <person name="Powell A.J."/>
            <person name="Barry K."/>
            <person name="Miller A.N."/>
            <person name="Grigoriev I.V."/>
            <person name="Debuchy R."/>
            <person name="Gladieux P."/>
            <person name="Hiltunen Thoren M."/>
            <person name="Johannesson H."/>
        </authorList>
    </citation>
    <scope>NUCLEOTIDE SEQUENCE [LARGE SCALE GENOMIC DNA]</scope>
    <source>
        <strain evidence="3">CBS 284.82</strain>
    </source>
</reference>
<gene>
    <name evidence="2" type="ORF">C8A01DRAFT_49208</name>
</gene>
<proteinExistence type="predicted"/>
<accession>A0AAN6P9V1</accession>
<feature type="compositionally biased region" description="Basic residues" evidence="1">
    <location>
        <begin position="74"/>
        <end position="102"/>
    </location>
</feature>
<keyword evidence="3" id="KW-1185">Reference proteome</keyword>
<comment type="caution">
    <text evidence="2">The sequence shown here is derived from an EMBL/GenBank/DDBJ whole genome shotgun (WGS) entry which is preliminary data.</text>
</comment>
<dbReference type="AlphaFoldDB" id="A0AAN6P9V1"/>
<feature type="compositionally biased region" description="Low complexity" evidence="1">
    <location>
        <begin position="295"/>
        <end position="304"/>
    </location>
</feature>
<dbReference type="Proteomes" id="UP001303115">
    <property type="component" value="Unassembled WGS sequence"/>
</dbReference>
<dbReference type="EMBL" id="MU854481">
    <property type="protein sequence ID" value="KAK4034399.1"/>
    <property type="molecule type" value="Genomic_DNA"/>
</dbReference>
<organism evidence="2 3">
    <name type="scientific">Parachaetomium inaequale</name>
    <dbReference type="NCBI Taxonomy" id="2588326"/>
    <lineage>
        <taxon>Eukaryota</taxon>
        <taxon>Fungi</taxon>
        <taxon>Dikarya</taxon>
        <taxon>Ascomycota</taxon>
        <taxon>Pezizomycotina</taxon>
        <taxon>Sordariomycetes</taxon>
        <taxon>Sordariomycetidae</taxon>
        <taxon>Sordariales</taxon>
        <taxon>Chaetomiaceae</taxon>
        <taxon>Parachaetomium</taxon>
    </lineage>
</organism>